<evidence type="ECO:0000256" key="7">
    <source>
        <dbReference type="ARBA" id="ARBA00022842"/>
    </source>
</evidence>
<reference evidence="11" key="1">
    <citation type="submission" date="2021-01" db="EMBL/GenBank/DDBJ databases">
        <title>Paracoccus amoyensis sp. nov., isolated from the surface seawater along the coast of Xiamen Island, China.</title>
        <authorList>
            <person name="Lyu L."/>
        </authorList>
    </citation>
    <scope>NUCLEOTIDE SEQUENCE</scope>
    <source>
        <strain evidence="11">MJ17</strain>
    </source>
</reference>
<dbReference type="PANTHER" id="PTHR46173:SF1">
    <property type="entry name" value="CCA TRNA NUCLEOTIDYLTRANSFERASE 1, MITOCHONDRIAL"/>
    <property type="match status" value="1"/>
</dbReference>
<dbReference type="Gene3D" id="1.10.3090.10">
    <property type="entry name" value="cca-adding enzyme, domain 2"/>
    <property type="match status" value="1"/>
</dbReference>
<dbReference type="RefSeq" id="WP_200687331.1">
    <property type="nucleotide sequence ID" value="NZ_JAEPRQ010000005.1"/>
</dbReference>
<comment type="cofactor">
    <cofactor evidence="1">
        <name>Mg(2+)</name>
        <dbReference type="ChEBI" id="CHEBI:18420"/>
    </cofactor>
</comment>
<dbReference type="InterPro" id="IPR002646">
    <property type="entry name" value="PolA_pol_head_dom"/>
</dbReference>
<evidence type="ECO:0000256" key="2">
    <source>
        <dbReference type="ARBA" id="ARBA00022679"/>
    </source>
</evidence>
<dbReference type="AlphaFoldDB" id="A0A934SDL2"/>
<keyword evidence="3" id="KW-0819">tRNA processing</keyword>
<dbReference type="EMBL" id="JAEPRQ010000005">
    <property type="protein sequence ID" value="MBK4216936.1"/>
    <property type="molecule type" value="Genomic_DNA"/>
</dbReference>
<accession>A0A934SDL2</accession>
<dbReference type="Pfam" id="PF12627">
    <property type="entry name" value="PolyA_pol_RNAbd"/>
    <property type="match status" value="1"/>
</dbReference>
<comment type="caution">
    <text evidence="11">The sequence shown here is derived from an EMBL/GenBank/DDBJ whole genome shotgun (WGS) entry which is preliminary data.</text>
</comment>
<gene>
    <name evidence="11" type="ORF">JJJ17_13445</name>
</gene>
<evidence type="ECO:0000256" key="3">
    <source>
        <dbReference type="ARBA" id="ARBA00022694"/>
    </source>
</evidence>
<evidence type="ECO:0000256" key="4">
    <source>
        <dbReference type="ARBA" id="ARBA00022695"/>
    </source>
</evidence>
<dbReference type="Gene3D" id="3.30.460.10">
    <property type="entry name" value="Beta Polymerase, domain 2"/>
    <property type="match status" value="1"/>
</dbReference>
<dbReference type="CDD" id="cd05398">
    <property type="entry name" value="NT_ClassII-CCAase"/>
    <property type="match status" value="1"/>
</dbReference>
<evidence type="ECO:0000256" key="6">
    <source>
        <dbReference type="ARBA" id="ARBA00022741"/>
    </source>
</evidence>
<feature type="domain" description="Poly A polymerase head" evidence="9">
    <location>
        <begin position="28"/>
        <end position="150"/>
    </location>
</feature>
<dbReference type="SUPFAM" id="SSF81301">
    <property type="entry name" value="Nucleotidyltransferase"/>
    <property type="match status" value="1"/>
</dbReference>
<evidence type="ECO:0000313" key="11">
    <source>
        <dbReference type="EMBL" id="MBK4216936.1"/>
    </source>
</evidence>
<keyword evidence="7" id="KW-0460">Magnesium</keyword>
<dbReference type="Pfam" id="PF01743">
    <property type="entry name" value="PolyA_pol"/>
    <property type="match status" value="1"/>
</dbReference>
<protein>
    <submittedName>
        <fullName evidence="11">CCA tRNA nucleotidyltransferase</fullName>
    </submittedName>
</protein>
<proteinExistence type="inferred from homology"/>
<evidence type="ECO:0000313" key="12">
    <source>
        <dbReference type="Proteomes" id="UP000640485"/>
    </source>
</evidence>
<keyword evidence="8" id="KW-0694">RNA-binding</keyword>
<dbReference type="Proteomes" id="UP000640485">
    <property type="component" value="Unassembled WGS sequence"/>
</dbReference>
<dbReference type="PANTHER" id="PTHR46173">
    <property type="entry name" value="CCA TRNA NUCLEOTIDYLTRANSFERASE 1, MITOCHONDRIAL"/>
    <property type="match status" value="1"/>
</dbReference>
<keyword evidence="5" id="KW-0479">Metal-binding</keyword>
<organism evidence="11 12">
    <name type="scientific">Paracoccus caeni</name>
    <dbReference type="NCBI Taxonomy" id="657651"/>
    <lineage>
        <taxon>Bacteria</taxon>
        <taxon>Pseudomonadati</taxon>
        <taxon>Pseudomonadota</taxon>
        <taxon>Alphaproteobacteria</taxon>
        <taxon>Rhodobacterales</taxon>
        <taxon>Paracoccaceae</taxon>
        <taxon>Paracoccus</taxon>
    </lineage>
</organism>
<dbReference type="InterPro" id="IPR032828">
    <property type="entry name" value="PolyA_RNA-bd"/>
</dbReference>
<dbReference type="SUPFAM" id="SSF81891">
    <property type="entry name" value="Poly A polymerase C-terminal region-like"/>
    <property type="match status" value="1"/>
</dbReference>
<keyword evidence="6" id="KW-0547">Nucleotide-binding</keyword>
<evidence type="ECO:0000256" key="1">
    <source>
        <dbReference type="ARBA" id="ARBA00001946"/>
    </source>
</evidence>
<dbReference type="GO" id="GO:0046872">
    <property type="term" value="F:metal ion binding"/>
    <property type="evidence" value="ECO:0007669"/>
    <property type="project" value="UniProtKB-KW"/>
</dbReference>
<dbReference type="InterPro" id="IPR043519">
    <property type="entry name" value="NT_sf"/>
</dbReference>
<evidence type="ECO:0000259" key="9">
    <source>
        <dbReference type="Pfam" id="PF01743"/>
    </source>
</evidence>
<name>A0A934SDL2_9RHOB</name>
<dbReference type="GO" id="GO:0000049">
    <property type="term" value="F:tRNA binding"/>
    <property type="evidence" value="ECO:0007669"/>
    <property type="project" value="TreeGrafter"/>
</dbReference>
<evidence type="ECO:0000259" key="10">
    <source>
        <dbReference type="Pfam" id="PF12627"/>
    </source>
</evidence>
<dbReference type="GO" id="GO:0000166">
    <property type="term" value="F:nucleotide binding"/>
    <property type="evidence" value="ECO:0007669"/>
    <property type="project" value="UniProtKB-KW"/>
</dbReference>
<dbReference type="GO" id="GO:0008033">
    <property type="term" value="P:tRNA processing"/>
    <property type="evidence" value="ECO:0007669"/>
    <property type="project" value="UniProtKB-KW"/>
</dbReference>
<evidence type="ECO:0000256" key="8">
    <source>
        <dbReference type="RuleBase" id="RU003953"/>
    </source>
</evidence>
<feature type="domain" description="tRNA nucleotidyltransferase/poly(A) polymerase RNA and SrmB- binding" evidence="10">
    <location>
        <begin position="182"/>
        <end position="237"/>
    </location>
</feature>
<keyword evidence="2 8" id="KW-0808">Transferase</keyword>
<dbReference type="InterPro" id="IPR050264">
    <property type="entry name" value="Bact_CCA-adding_enz_type3_sf"/>
</dbReference>
<sequence>MTVIPATILSDPALIAVLDMIEQGGHRAYLVGGAVRNALLGVTVDDIDIATDAHPEEVVALARAARLKPVPTGIDHGTVTVVSEGIGFEVTTFRRDVETDGRHATVAFSGELAEDAARRDFTMNALYADRTGRVIDPVGGIPDLHAGRLRFVGDPKARIVEDYLRILRFFRFLAWYGREAQPEAIAACAELRPGLDRIAKERIGAEMRKLLSAPNPAPAIALMAQTGVLVQILPGADPSHLAALIAAEEDAPPNWSRRLAALGADDPAGMLRLSRGEAKAQAVLSDAIAAKPGLDAAGYHLGLETATDLALIHIAQGEALPEGWRERLADAASSPLPISARDLSPPLTGKAIGRGLQAAEALWIASGFKTPAPALIDAALLAGEEE</sequence>
<dbReference type="GO" id="GO:0016779">
    <property type="term" value="F:nucleotidyltransferase activity"/>
    <property type="evidence" value="ECO:0007669"/>
    <property type="project" value="UniProtKB-KW"/>
</dbReference>
<comment type="similarity">
    <text evidence="8">Belongs to the tRNA nucleotidyltransferase/poly(A) polymerase family.</text>
</comment>
<evidence type="ECO:0000256" key="5">
    <source>
        <dbReference type="ARBA" id="ARBA00022723"/>
    </source>
</evidence>
<keyword evidence="12" id="KW-1185">Reference proteome</keyword>
<keyword evidence="4" id="KW-0548">Nucleotidyltransferase</keyword>